<keyword evidence="8" id="KW-0175">Coiled coil</keyword>
<sequence>MRTVFGIAPLVFIGFAGILPARAETGLASAFEQAWQRQPVAAAQAERQRAVAAQLTAAAAWTAAPPALELGARSDRFNRNQGAREFDAGLALPLWLPGERSGAQAVASAEGEALAGRLAALRLALAQAVREAWWGWQAARHDVELAVSRVASAQRLRDDVARRFQAGDLSRADFNQAEGAHALARAQRAEAEVAEAQARYRLESLTGQPAPAEPPQAEPEPAGMKDTAHPALRDWQGRAELARRQLELARTQSRANPELAIATRSDRAADGEPLDRTWALSLRLPFGGGARHDARVATANAEAIEAEIGRERERERIERAAAAFRLQVAAARLQLAAAEERAQLARDNRGFYEKSFRLGESDLPTRLRIEAEAVEADKALGRARLALAFGISQLRQALGLLPE</sequence>
<keyword evidence="4" id="KW-1134">Transmembrane beta strand</keyword>
<name>A0A930G1W5_9RHOO</name>
<proteinExistence type="inferred from homology"/>
<keyword evidence="7" id="KW-0998">Cell outer membrane</keyword>
<evidence type="ECO:0000313" key="10">
    <source>
        <dbReference type="EMBL" id="MBF1165198.1"/>
    </source>
</evidence>
<comment type="caution">
    <text evidence="10">The sequence shown here is derived from an EMBL/GenBank/DDBJ whole genome shotgun (WGS) entry which is preliminary data.</text>
</comment>
<dbReference type="PANTHER" id="PTHR30026:SF22">
    <property type="entry name" value="OUTER MEMBRANE EFFLUX PROTEIN"/>
    <property type="match status" value="1"/>
</dbReference>
<dbReference type="EMBL" id="JABZMI010000165">
    <property type="protein sequence ID" value="MBF1165198.1"/>
    <property type="molecule type" value="Genomic_DNA"/>
</dbReference>
<dbReference type="Proteomes" id="UP000718593">
    <property type="component" value="Unassembled WGS sequence"/>
</dbReference>
<dbReference type="InterPro" id="IPR003423">
    <property type="entry name" value="OMP_efflux"/>
</dbReference>
<feature type="coiled-coil region" evidence="8">
    <location>
        <begin position="321"/>
        <end position="348"/>
    </location>
</feature>
<evidence type="ECO:0000256" key="6">
    <source>
        <dbReference type="ARBA" id="ARBA00023136"/>
    </source>
</evidence>
<dbReference type="GO" id="GO:0015562">
    <property type="term" value="F:efflux transmembrane transporter activity"/>
    <property type="evidence" value="ECO:0007669"/>
    <property type="project" value="InterPro"/>
</dbReference>
<accession>A0A930G1W5</accession>
<evidence type="ECO:0000256" key="7">
    <source>
        <dbReference type="ARBA" id="ARBA00023237"/>
    </source>
</evidence>
<organism evidence="10 11">
    <name type="scientific">Dechloromonas agitata</name>
    <dbReference type="NCBI Taxonomy" id="73030"/>
    <lineage>
        <taxon>Bacteria</taxon>
        <taxon>Pseudomonadati</taxon>
        <taxon>Pseudomonadota</taxon>
        <taxon>Betaproteobacteria</taxon>
        <taxon>Rhodocyclales</taxon>
        <taxon>Azonexaceae</taxon>
        <taxon>Dechloromonas</taxon>
    </lineage>
</organism>
<keyword evidence="5" id="KW-0812">Transmembrane</keyword>
<protein>
    <submittedName>
        <fullName evidence="10">TolC family protein</fullName>
    </submittedName>
</protein>
<evidence type="ECO:0000256" key="3">
    <source>
        <dbReference type="ARBA" id="ARBA00022448"/>
    </source>
</evidence>
<comment type="similarity">
    <text evidence="2">Belongs to the outer membrane factor (OMF) (TC 1.B.17) family.</text>
</comment>
<dbReference type="Gene3D" id="1.20.1600.10">
    <property type="entry name" value="Outer membrane efflux proteins (OEP)"/>
    <property type="match status" value="1"/>
</dbReference>
<keyword evidence="6" id="KW-0472">Membrane</keyword>
<evidence type="ECO:0000313" key="11">
    <source>
        <dbReference type="Proteomes" id="UP000718593"/>
    </source>
</evidence>
<dbReference type="InterPro" id="IPR051906">
    <property type="entry name" value="TolC-like"/>
</dbReference>
<feature type="region of interest" description="Disordered" evidence="9">
    <location>
        <begin position="204"/>
        <end position="227"/>
    </location>
</feature>
<dbReference type="SUPFAM" id="SSF56954">
    <property type="entry name" value="Outer membrane efflux proteins (OEP)"/>
    <property type="match status" value="1"/>
</dbReference>
<evidence type="ECO:0000256" key="4">
    <source>
        <dbReference type="ARBA" id="ARBA00022452"/>
    </source>
</evidence>
<dbReference type="Pfam" id="PF02321">
    <property type="entry name" value="OEP"/>
    <property type="match status" value="1"/>
</dbReference>
<dbReference type="GO" id="GO:0015288">
    <property type="term" value="F:porin activity"/>
    <property type="evidence" value="ECO:0007669"/>
    <property type="project" value="TreeGrafter"/>
</dbReference>
<evidence type="ECO:0000256" key="8">
    <source>
        <dbReference type="SAM" id="Coils"/>
    </source>
</evidence>
<evidence type="ECO:0000256" key="5">
    <source>
        <dbReference type="ARBA" id="ARBA00022692"/>
    </source>
</evidence>
<evidence type="ECO:0000256" key="9">
    <source>
        <dbReference type="SAM" id="MobiDB-lite"/>
    </source>
</evidence>
<dbReference type="GO" id="GO:1990281">
    <property type="term" value="C:efflux pump complex"/>
    <property type="evidence" value="ECO:0007669"/>
    <property type="project" value="TreeGrafter"/>
</dbReference>
<evidence type="ECO:0000256" key="2">
    <source>
        <dbReference type="ARBA" id="ARBA00007613"/>
    </source>
</evidence>
<dbReference type="PANTHER" id="PTHR30026">
    <property type="entry name" value="OUTER MEMBRANE PROTEIN TOLC"/>
    <property type="match status" value="1"/>
</dbReference>
<reference evidence="10" key="1">
    <citation type="submission" date="2020-04" db="EMBL/GenBank/DDBJ databases">
        <title>Deep metagenomics examines the oral microbiome during advanced dental caries in children, revealing novel taxa and co-occurrences with host molecules.</title>
        <authorList>
            <person name="Baker J.L."/>
            <person name="Morton J.T."/>
            <person name="Dinis M."/>
            <person name="Alvarez R."/>
            <person name="Tran N.C."/>
            <person name="Knight R."/>
            <person name="Edlund A."/>
        </authorList>
    </citation>
    <scope>NUCLEOTIDE SEQUENCE</scope>
    <source>
        <strain evidence="10">JCVI_32_bin.24</strain>
    </source>
</reference>
<dbReference type="GO" id="GO:0009279">
    <property type="term" value="C:cell outer membrane"/>
    <property type="evidence" value="ECO:0007669"/>
    <property type="project" value="UniProtKB-SubCell"/>
</dbReference>
<comment type="subcellular location">
    <subcellularLocation>
        <location evidence="1">Cell outer membrane</location>
    </subcellularLocation>
</comment>
<evidence type="ECO:0000256" key="1">
    <source>
        <dbReference type="ARBA" id="ARBA00004442"/>
    </source>
</evidence>
<dbReference type="AlphaFoldDB" id="A0A930G1W5"/>
<keyword evidence="3" id="KW-0813">Transport</keyword>
<gene>
    <name evidence="10" type="ORF">HXL68_09160</name>
</gene>